<dbReference type="Gene3D" id="3.40.50.1820">
    <property type="entry name" value="alpha/beta hydrolase"/>
    <property type="match status" value="1"/>
</dbReference>
<dbReference type="InterPro" id="IPR000073">
    <property type="entry name" value="AB_hydrolase_1"/>
</dbReference>
<dbReference type="Pfam" id="PF00561">
    <property type="entry name" value="Abhydrolase_1"/>
    <property type="match status" value="1"/>
</dbReference>
<dbReference type="PANTHER" id="PTHR42886:SF29">
    <property type="entry name" value="PUMMELIG, ISOFORM A"/>
    <property type="match status" value="1"/>
</dbReference>
<dbReference type="EMBL" id="QAOQ01000002">
    <property type="protein sequence ID" value="PTR00052.1"/>
    <property type="molecule type" value="Genomic_DNA"/>
</dbReference>
<dbReference type="SUPFAM" id="SSF53474">
    <property type="entry name" value="alpha/beta-Hydrolases"/>
    <property type="match status" value="1"/>
</dbReference>
<organism evidence="2 3">
    <name type="scientific">Mucilaginibacter yixingensis</name>
    <dbReference type="NCBI Taxonomy" id="1295612"/>
    <lineage>
        <taxon>Bacteria</taxon>
        <taxon>Pseudomonadati</taxon>
        <taxon>Bacteroidota</taxon>
        <taxon>Sphingobacteriia</taxon>
        <taxon>Sphingobacteriales</taxon>
        <taxon>Sphingobacteriaceae</taxon>
        <taxon>Mucilaginibacter</taxon>
    </lineage>
</organism>
<evidence type="ECO:0000313" key="3">
    <source>
        <dbReference type="Proteomes" id="UP000244168"/>
    </source>
</evidence>
<dbReference type="RefSeq" id="WP_107827948.1">
    <property type="nucleotide sequence ID" value="NZ_CP160205.1"/>
</dbReference>
<dbReference type="InterPro" id="IPR029058">
    <property type="entry name" value="AB_hydrolase_fold"/>
</dbReference>
<gene>
    <name evidence="2" type="ORF">C8P68_102883</name>
</gene>
<keyword evidence="3" id="KW-1185">Reference proteome</keyword>
<evidence type="ECO:0000259" key="1">
    <source>
        <dbReference type="Pfam" id="PF00561"/>
    </source>
</evidence>
<accession>A0A2T5JE56</accession>
<protein>
    <submittedName>
        <fullName evidence="2">Pimeloyl-ACP methyl ester carboxylesterase</fullName>
    </submittedName>
</protein>
<name>A0A2T5JE56_9SPHI</name>
<evidence type="ECO:0000313" key="2">
    <source>
        <dbReference type="EMBL" id="PTR00052.1"/>
    </source>
</evidence>
<sequence>MGFLQLADIGTVHFHEYGSGNRPLLAFHGYGMTGKQFHVLEQTILKDYYVHGFDHFFHGQSQLNGWSEKQILAGMSKDMVRRYMEAWFAQYGEQRFSVMGYSIGANLALIIVEEYAHLIDDVILMAPDGLSVYKGFHFLMHNHIGRFFFRWATKSKWLAPTMLKAVKRLGMIDQSLYTIAYNEIDTEKKRLDTYYTLNLIRLLKPDTARIAALINQYHLNCMLIFGKHDKLFPKSAAMPFIGMLDKAEVHEVEQGHWLVTKALDEYLLNYNR</sequence>
<reference evidence="2 3" key="1">
    <citation type="submission" date="2018-04" db="EMBL/GenBank/DDBJ databases">
        <title>Genomic Encyclopedia of Archaeal and Bacterial Type Strains, Phase II (KMG-II): from individual species to whole genera.</title>
        <authorList>
            <person name="Goeker M."/>
        </authorList>
    </citation>
    <scope>NUCLEOTIDE SEQUENCE [LARGE SCALE GENOMIC DNA]</scope>
    <source>
        <strain evidence="2 3">DSM 26809</strain>
    </source>
</reference>
<dbReference type="AlphaFoldDB" id="A0A2T5JE56"/>
<proteinExistence type="predicted"/>
<dbReference type="OrthoDB" id="975949at2"/>
<dbReference type="PANTHER" id="PTHR42886">
    <property type="entry name" value="RE40534P-RELATED"/>
    <property type="match status" value="1"/>
</dbReference>
<comment type="caution">
    <text evidence="2">The sequence shown here is derived from an EMBL/GenBank/DDBJ whole genome shotgun (WGS) entry which is preliminary data.</text>
</comment>
<dbReference type="Proteomes" id="UP000244168">
    <property type="component" value="Unassembled WGS sequence"/>
</dbReference>
<feature type="domain" description="AB hydrolase-1" evidence="1">
    <location>
        <begin position="23"/>
        <end position="162"/>
    </location>
</feature>